<proteinExistence type="predicted"/>
<dbReference type="KEGG" id="bvz:BRAD3257_2460"/>
<gene>
    <name evidence="1" type="ORF">BRAD3257_2460</name>
</gene>
<evidence type="ECO:0000313" key="1">
    <source>
        <dbReference type="EMBL" id="SPP93532.1"/>
    </source>
</evidence>
<dbReference type="EMBL" id="LS398110">
    <property type="protein sequence ID" value="SPP93532.1"/>
    <property type="molecule type" value="Genomic_DNA"/>
</dbReference>
<name>A0A2U3PWI8_9BRAD</name>
<dbReference type="Proteomes" id="UP000246085">
    <property type="component" value="Chromosome BRAD3257"/>
</dbReference>
<reference evidence="1 2" key="1">
    <citation type="submission" date="2018-03" db="EMBL/GenBank/DDBJ databases">
        <authorList>
            <person name="Gully D."/>
        </authorList>
    </citation>
    <scope>NUCLEOTIDE SEQUENCE [LARGE SCALE GENOMIC DNA]</scope>
    <source>
        <strain evidence="1">ORS3257</strain>
    </source>
</reference>
<sequence>MMFTPAVLGLVLLGQSSAAWVVPLLALQGWIVAPRDEG</sequence>
<accession>A0A2U3PWI8</accession>
<dbReference type="AlphaFoldDB" id="A0A2U3PWI8"/>
<evidence type="ECO:0000313" key="2">
    <source>
        <dbReference type="Proteomes" id="UP000246085"/>
    </source>
</evidence>
<organism evidence="1 2">
    <name type="scientific">Bradyrhizobium vignae</name>
    <dbReference type="NCBI Taxonomy" id="1549949"/>
    <lineage>
        <taxon>Bacteria</taxon>
        <taxon>Pseudomonadati</taxon>
        <taxon>Pseudomonadota</taxon>
        <taxon>Alphaproteobacteria</taxon>
        <taxon>Hyphomicrobiales</taxon>
        <taxon>Nitrobacteraceae</taxon>
        <taxon>Bradyrhizobium</taxon>
    </lineage>
</organism>
<protein>
    <submittedName>
        <fullName evidence="1">Uncharacterized protein</fullName>
    </submittedName>
</protein>